<name>A0A834SYE5_9FABA</name>
<protein>
    <submittedName>
        <fullName evidence="2">Uncharacterized protein</fullName>
    </submittedName>
</protein>
<feature type="compositionally biased region" description="Polar residues" evidence="1">
    <location>
        <begin position="22"/>
        <end position="38"/>
    </location>
</feature>
<organism evidence="2 3">
    <name type="scientific">Senna tora</name>
    <dbReference type="NCBI Taxonomy" id="362788"/>
    <lineage>
        <taxon>Eukaryota</taxon>
        <taxon>Viridiplantae</taxon>
        <taxon>Streptophyta</taxon>
        <taxon>Embryophyta</taxon>
        <taxon>Tracheophyta</taxon>
        <taxon>Spermatophyta</taxon>
        <taxon>Magnoliopsida</taxon>
        <taxon>eudicotyledons</taxon>
        <taxon>Gunneridae</taxon>
        <taxon>Pentapetalae</taxon>
        <taxon>rosids</taxon>
        <taxon>fabids</taxon>
        <taxon>Fabales</taxon>
        <taxon>Fabaceae</taxon>
        <taxon>Caesalpinioideae</taxon>
        <taxon>Cassia clade</taxon>
        <taxon>Senna</taxon>
    </lineage>
</organism>
<proteinExistence type="predicted"/>
<accession>A0A834SYE5</accession>
<reference evidence="2" key="1">
    <citation type="submission" date="2020-09" db="EMBL/GenBank/DDBJ databases">
        <title>Genome-Enabled Discovery of Anthraquinone Biosynthesis in Senna tora.</title>
        <authorList>
            <person name="Kang S.-H."/>
            <person name="Pandey R.P."/>
            <person name="Lee C.-M."/>
            <person name="Sim J.-S."/>
            <person name="Jeong J.-T."/>
            <person name="Choi B.-S."/>
            <person name="Jung M."/>
            <person name="Ginzburg D."/>
            <person name="Zhao K."/>
            <person name="Won S.Y."/>
            <person name="Oh T.-J."/>
            <person name="Yu Y."/>
            <person name="Kim N.-H."/>
            <person name="Lee O.R."/>
            <person name="Lee T.-H."/>
            <person name="Bashyal P."/>
            <person name="Kim T.-S."/>
            <person name="Lee W.-H."/>
            <person name="Kawkins C."/>
            <person name="Kim C.-K."/>
            <person name="Kim J.S."/>
            <person name="Ahn B.O."/>
            <person name="Rhee S.Y."/>
            <person name="Sohng J.K."/>
        </authorList>
    </citation>
    <scope>NUCLEOTIDE SEQUENCE</scope>
    <source>
        <tissue evidence="2">Leaf</tissue>
    </source>
</reference>
<evidence type="ECO:0000256" key="1">
    <source>
        <dbReference type="SAM" id="MobiDB-lite"/>
    </source>
</evidence>
<evidence type="ECO:0000313" key="3">
    <source>
        <dbReference type="Proteomes" id="UP000634136"/>
    </source>
</evidence>
<feature type="region of interest" description="Disordered" evidence="1">
    <location>
        <begin position="18"/>
        <end position="69"/>
    </location>
</feature>
<feature type="compositionally biased region" description="Basic and acidic residues" evidence="1">
    <location>
        <begin position="39"/>
        <end position="49"/>
    </location>
</feature>
<evidence type="ECO:0000313" key="2">
    <source>
        <dbReference type="EMBL" id="KAF7812424.1"/>
    </source>
</evidence>
<dbReference type="AlphaFoldDB" id="A0A834SYE5"/>
<comment type="caution">
    <text evidence="2">The sequence shown here is derived from an EMBL/GenBank/DDBJ whole genome shotgun (WGS) entry which is preliminary data.</text>
</comment>
<gene>
    <name evidence="2" type="ORF">G2W53_033400</name>
</gene>
<keyword evidence="3" id="KW-1185">Reference proteome</keyword>
<dbReference type="Proteomes" id="UP000634136">
    <property type="component" value="Unassembled WGS sequence"/>
</dbReference>
<dbReference type="EMBL" id="JAAIUW010000010">
    <property type="protein sequence ID" value="KAF7812424.1"/>
    <property type="molecule type" value="Genomic_DNA"/>
</dbReference>
<feature type="compositionally biased region" description="Low complexity" evidence="1">
    <location>
        <begin position="51"/>
        <end position="62"/>
    </location>
</feature>
<sequence length="69" mass="7755">MGLMIAWKEWRSFFPQIDNFPPKSSISKPTLPNQQTDTAEGRRATDNGERQLSSLTNSQSLTAKASRTQ</sequence>